<reference evidence="3 4" key="1">
    <citation type="journal article" date="2007" name="Nature">
        <title>Evolution of genes and genomes on the Drosophila phylogeny.</title>
        <authorList>
            <consortium name="Drosophila 12 Genomes Consortium"/>
            <person name="Clark A.G."/>
            <person name="Eisen M.B."/>
            <person name="Smith D.R."/>
            <person name="Bergman C.M."/>
            <person name="Oliver B."/>
            <person name="Markow T.A."/>
            <person name="Kaufman T.C."/>
            <person name="Kellis M."/>
            <person name="Gelbart W."/>
            <person name="Iyer V.N."/>
            <person name="Pollard D.A."/>
            <person name="Sackton T.B."/>
            <person name="Larracuente A.M."/>
            <person name="Singh N.D."/>
            <person name="Abad J.P."/>
            <person name="Abt D.N."/>
            <person name="Adryan B."/>
            <person name="Aguade M."/>
            <person name="Akashi H."/>
            <person name="Anderson W.W."/>
            <person name="Aquadro C.F."/>
            <person name="Ardell D.H."/>
            <person name="Arguello R."/>
            <person name="Artieri C.G."/>
            <person name="Barbash D.A."/>
            <person name="Barker D."/>
            <person name="Barsanti P."/>
            <person name="Batterham P."/>
            <person name="Batzoglou S."/>
            <person name="Begun D."/>
            <person name="Bhutkar A."/>
            <person name="Blanco E."/>
            <person name="Bosak S.A."/>
            <person name="Bradley R.K."/>
            <person name="Brand A.D."/>
            <person name="Brent M.R."/>
            <person name="Brooks A.N."/>
            <person name="Brown R.H."/>
            <person name="Butlin R.K."/>
            <person name="Caggese C."/>
            <person name="Calvi B.R."/>
            <person name="Bernardo de Carvalho A."/>
            <person name="Caspi A."/>
            <person name="Castrezana S."/>
            <person name="Celniker S.E."/>
            <person name="Chang J.L."/>
            <person name="Chapple C."/>
            <person name="Chatterji S."/>
            <person name="Chinwalla A."/>
            <person name="Civetta A."/>
            <person name="Clifton S.W."/>
            <person name="Comeron J.M."/>
            <person name="Costello J.C."/>
            <person name="Coyne J.A."/>
            <person name="Daub J."/>
            <person name="David R.G."/>
            <person name="Delcher A.L."/>
            <person name="Delehaunty K."/>
            <person name="Do C.B."/>
            <person name="Ebling H."/>
            <person name="Edwards K."/>
            <person name="Eickbush T."/>
            <person name="Evans J.D."/>
            <person name="Filipski A."/>
            <person name="Findeiss S."/>
            <person name="Freyhult E."/>
            <person name="Fulton L."/>
            <person name="Fulton R."/>
            <person name="Garcia A.C."/>
            <person name="Gardiner A."/>
            <person name="Garfield D.A."/>
            <person name="Garvin B.E."/>
            <person name="Gibson G."/>
            <person name="Gilbert D."/>
            <person name="Gnerre S."/>
            <person name="Godfrey J."/>
            <person name="Good R."/>
            <person name="Gotea V."/>
            <person name="Gravely B."/>
            <person name="Greenberg A.J."/>
            <person name="Griffiths-Jones S."/>
            <person name="Gross S."/>
            <person name="Guigo R."/>
            <person name="Gustafson E.A."/>
            <person name="Haerty W."/>
            <person name="Hahn M.W."/>
            <person name="Halligan D.L."/>
            <person name="Halpern A.L."/>
            <person name="Halter G.M."/>
            <person name="Han M.V."/>
            <person name="Heger A."/>
            <person name="Hillier L."/>
            <person name="Hinrichs A.S."/>
            <person name="Holmes I."/>
            <person name="Hoskins R.A."/>
            <person name="Hubisz M.J."/>
            <person name="Hultmark D."/>
            <person name="Huntley M.A."/>
            <person name="Jaffe D.B."/>
            <person name="Jagadeeshan S."/>
            <person name="Jeck W.R."/>
            <person name="Johnson J."/>
            <person name="Jones C.D."/>
            <person name="Jordan W.C."/>
            <person name="Karpen G.H."/>
            <person name="Kataoka E."/>
            <person name="Keightley P.D."/>
            <person name="Kheradpour P."/>
            <person name="Kirkness E.F."/>
            <person name="Koerich L.B."/>
            <person name="Kristiansen K."/>
            <person name="Kudrna D."/>
            <person name="Kulathinal R.J."/>
            <person name="Kumar S."/>
            <person name="Kwok R."/>
            <person name="Lander E."/>
            <person name="Langley C.H."/>
            <person name="Lapoint R."/>
            <person name="Lazzaro B.P."/>
            <person name="Lee S.J."/>
            <person name="Levesque L."/>
            <person name="Li R."/>
            <person name="Lin C.F."/>
            <person name="Lin M.F."/>
            <person name="Lindblad-Toh K."/>
            <person name="Llopart A."/>
            <person name="Long M."/>
            <person name="Low L."/>
            <person name="Lozovsky E."/>
            <person name="Lu J."/>
            <person name="Luo M."/>
            <person name="Machado C.A."/>
            <person name="Makalowski W."/>
            <person name="Marzo M."/>
            <person name="Matsuda M."/>
            <person name="Matzkin L."/>
            <person name="McAllister B."/>
            <person name="McBride C.S."/>
            <person name="McKernan B."/>
            <person name="McKernan K."/>
            <person name="Mendez-Lago M."/>
            <person name="Minx P."/>
            <person name="Mollenhauer M.U."/>
            <person name="Montooth K."/>
            <person name="Mount S.M."/>
            <person name="Mu X."/>
            <person name="Myers E."/>
            <person name="Negre B."/>
            <person name="Newfeld S."/>
            <person name="Nielsen R."/>
            <person name="Noor M.A."/>
            <person name="O'Grady P."/>
            <person name="Pachter L."/>
            <person name="Papaceit M."/>
            <person name="Parisi M.J."/>
            <person name="Parisi M."/>
            <person name="Parts L."/>
            <person name="Pedersen J.S."/>
            <person name="Pesole G."/>
            <person name="Phillippy A.M."/>
            <person name="Ponting C.P."/>
            <person name="Pop M."/>
            <person name="Porcelli D."/>
            <person name="Powell J.R."/>
            <person name="Prohaska S."/>
            <person name="Pruitt K."/>
            <person name="Puig M."/>
            <person name="Quesneville H."/>
            <person name="Ram K.R."/>
            <person name="Rand D."/>
            <person name="Rasmussen M.D."/>
            <person name="Reed L.K."/>
            <person name="Reenan R."/>
            <person name="Reily A."/>
            <person name="Remington K.A."/>
            <person name="Rieger T.T."/>
            <person name="Ritchie M.G."/>
            <person name="Robin C."/>
            <person name="Rogers Y.H."/>
            <person name="Rohde C."/>
            <person name="Rozas J."/>
            <person name="Rubenfield M.J."/>
            <person name="Ruiz A."/>
            <person name="Russo S."/>
            <person name="Salzberg S.L."/>
            <person name="Sanchez-Gracia A."/>
            <person name="Saranga D.J."/>
            <person name="Sato H."/>
            <person name="Schaeffer S.W."/>
            <person name="Schatz M.C."/>
            <person name="Schlenke T."/>
            <person name="Schwartz R."/>
            <person name="Segarra C."/>
            <person name="Singh R.S."/>
            <person name="Sirot L."/>
            <person name="Sirota M."/>
            <person name="Sisneros N.B."/>
            <person name="Smith C.D."/>
            <person name="Smith T.F."/>
            <person name="Spieth J."/>
            <person name="Stage D.E."/>
            <person name="Stark A."/>
            <person name="Stephan W."/>
            <person name="Strausberg R.L."/>
            <person name="Strempel S."/>
            <person name="Sturgill D."/>
            <person name="Sutton G."/>
            <person name="Sutton G.G."/>
            <person name="Tao W."/>
            <person name="Teichmann S."/>
            <person name="Tobari Y.N."/>
            <person name="Tomimura Y."/>
            <person name="Tsolas J.M."/>
            <person name="Valente V.L."/>
            <person name="Venter E."/>
            <person name="Venter J.C."/>
            <person name="Vicario S."/>
            <person name="Vieira F.G."/>
            <person name="Vilella A.J."/>
            <person name="Villasante A."/>
            <person name="Walenz B."/>
            <person name="Wang J."/>
            <person name="Wasserman M."/>
            <person name="Watts T."/>
            <person name="Wilson D."/>
            <person name="Wilson R.K."/>
            <person name="Wing R.A."/>
            <person name="Wolfner M.F."/>
            <person name="Wong A."/>
            <person name="Wong G.K."/>
            <person name="Wu C.I."/>
            <person name="Wu G."/>
            <person name="Yamamoto D."/>
            <person name="Yang H.P."/>
            <person name="Yang S.P."/>
            <person name="Yorke J.A."/>
            <person name="Yoshida K."/>
            <person name="Zdobnov E."/>
            <person name="Zhang P."/>
            <person name="Zhang Y."/>
            <person name="Zimin A.V."/>
            <person name="Baldwin J."/>
            <person name="Abdouelleil A."/>
            <person name="Abdulkadir J."/>
            <person name="Abebe A."/>
            <person name="Abera B."/>
            <person name="Abreu J."/>
            <person name="Acer S.C."/>
            <person name="Aftuck L."/>
            <person name="Alexander A."/>
            <person name="An P."/>
            <person name="Anderson E."/>
            <person name="Anderson S."/>
            <person name="Arachi H."/>
            <person name="Azer M."/>
            <person name="Bachantsang P."/>
            <person name="Barry A."/>
            <person name="Bayul T."/>
            <person name="Berlin A."/>
            <person name="Bessette D."/>
            <person name="Bloom T."/>
            <person name="Blye J."/>
            <person name="Boguslavskiy L."/>
            <person name="Bonnet C."/>
            <person name="Boukhgalter B."/>
            <person name="Bourzgui I."/>
            <person name="Brown A."/>
            <person name="Cahill P."/>
            <person name="Channer S."/>
            <person name="Cheshatsang Y."/>
            <person name="Chuda L."/>
            <person name="Citroen M."/>
            <person name="Collymore A."/>
            <person name="Cooke P."/>
            <person name="Costello M."/>
            <person name="D'Aco K."/>
            <person name="Daza R."/>
            <person name="De Haan G."/>
            <person name="DeGray S."/>
            <person name="DeMaso C."/>
            <person name="Dhargay N."/>
            <person name="Dooley K."/>
            <person name="Dooley E."/>
            <person name="Doricent M."/>
            <person name="Dorje P."/>
            <person name="Dorjee K."/>
            <person name="Dupes A."/>
            <person name="Elong R."/>
            <person name="Falk J."/>
            <person name="Farina A."/>
            <person name="Faro S."/>
            <person name="Ferguson D."/>
            <person name="Fisher S."/>
            <person name="Foley C.D."/>
            <person name="Franke A."/>
            <person name="Friedrich D."/>
            <person name="Gadbois L."/>
            <person name="Gearin G."/>
            <person name="Gearin C.R."/>
            <person name="Giannoukos G."/>
            <person name="Goode T."/>
            <person name="Graham J."/>
            <person name="Grandbois E."/>
            <person name="Grewal S."/>
            <person name="Gyaltsen K."/>
            <person name="Hafez N."/>
            <person name="Hagos B."/>
            <person name="Hall J."/>
            <person name="Henson C."/>
            <person name="Hollinger A."/>
            <person name="Honan T."/>
            <person name="Huard M.D."/>
            <person name="Hughes L."/>
            <person name="Hurhula B."/>
            <person name="Husby M.E."/>
            <person name="Kamat A."/>
            <person name="Kanga B."/>
            <person name="Kashin S."/>
            <person name="Khazanovich D."/>
            <person name="Kisner P."/>
            <person name="Lance K."/>
            <person name="Lara M."/>
            <person name="Lee W."/>
            <person name="Lennon N."/>
            <person name="Letendre F."/>
            <person name="LeVine R."/>
            <person name="Lipovsky A."/>
            <person name="Liu X."/>
            <person name="Liu J."/>
            <person name="Liu S."/>
            <person name="Lokyitsang T."/>
            <person name="Lokyitsang Y."/>
            <person name="Lubonja R."/>
            <person name="Lui A."/>
            <person name="MacDonald P."/>
            <person name="Magnisalis V."/>
            <person name="Maru K."/>
            <person name="Matthews C."/>
            <person name="McCusker W."/>
            <person name="McDonough S."/>
            <person name="Mehta T."/>
            <person name="Meldrim J."/>
            <person name="Meneus L."/>
            <person name="Mihai O."/>
            <person name="Mihalev A."/>
            <person name="Mihova T."/>
            <person name="Mittelman R."/>
            <person name="Mlenga V."/>
            <person name="Montmayeur A."/>
            <person name="Mulrain L."/>
            <person name="Navidi A."/>
            <person name="Naylor J."/>
            <person name="Negash T."/>
            <person name="Nguyen T."/>
            <person name="Nguyen N."/>
            <person name="Nicol R."/>
            <person name="Norbu C."/>
            <person name="Norbu N."/>
            <person name="Novod N."/>
            <person name="O'Neill B."/>
            <person name="Osman S."/>
            <person name="Markiewicz E."/>
            <person name="Oyono O.L."/>
            <person name="Patti C."/>
            <person name="Phunkhang P."/>
            <person name="Pierre F."/>
            <person name="Priest M."/>
            <person name="Raghuraman S."/>
            <person name="Rege F."/>
            <person name="Reyes R."/>
            <person name="Rise C."/>
            <person name="Rogov P."/>
            <person name="Ross K."/>
            <person name="Ryan E."/>
            <person name="Settipalli S."/>
            <person name="Shea T."/>
            <person name="Sherpa N."/>
            <person name="Shi L."/>
            <person name="Shih D."/>
            <person name="Sparrow T."/>
            <person name="Spaulding J."/>
            <person name="Stalker J."/>
            <person name="Stange-Thomann N."/>
            <person name="Stavropoulos S."/>
            <person name="Stone C."/>
            <person name="Strader C."/>
            <person name="Tesfaye S."/>
            <person name="Thomson T."/>
            <person name="Thoulutsang Y."/>
            <person name="Thoulutsang D."/>
            <person name="Topham K."/>
            <person name="Topping I."/>
            <person name="Tsamla T."/>
            <person name="Vassiliev H."/>
            <person name="Vo A."/>
            <person name="Wangchuk T."/>
            <person name="Wangdi T."/>
            <person name="Weiand M."/>
            <person name="Wilkinson J."/>
            <person name="Wilson A."/>
            <person name="Yadav S."/>
            <person name="Young G."/>
            <person name="Yu Q."/>
            <person name="Zembek L."/>
            <person name="Zhong D."/>
            <person name="Zimmer A."/>
            <person name="Zwirko Z."/>
            <person name="Jaffe D.B."/>
            <person name="Alvarez P."/>
            <person name="Brockman W."/>
            <person name="Butler J."/>
            <person name="Chin C."/>
            <person name="Gnerre S."/>
            <person name="Grabherr M."/>
            <person name="Kleber M."/>
            <person name="Mauceli E."/>
            <person name="MacCallum I."/>
        </authorList>
    </citation>
    <scope>NUCLEOTIDE SEQUENCE [LARGE SCALE GENOMIC DNA]</scope>
    <source>
        <strain evidence="4">Tucson 15010-1051.87</strain>
    </source>
</reference>
<dbReference type="InterPro" id="IPR041232">
    <property type="entry name" value="NPL"/>
</dbReference>
<sequence length="239" mass="26846">MSSFYGLIMKPYCKYTQQVTKAFHISSVAIDEGEYAKLYMTIKNEKYVVATLSHGTPQTALDLNFSKGERVVLESMGNATICLLGYSYPTDGSDDDESILISSDGEVTASDVESRHGKYRPADEAHTNFPCDELQRTIQENYFDHDMEDDLRSDDYSASDAHFKSEDDMPLESQKSKEPILSEAKKLVQKVIVAVLNKENENIVKLGGKRRNTWPIDGAFANREDTPDIKSETSDDESK</sequence>
<evidence type="ECO:0000259" key="2">
    <source>
        <dbReference type="Pfam" id="PF17800"/>
    </source>
</evidence>
<keyword evidence="4" id="KW-1185">Reference proteome</keyword>
<accession>B4M2Z2</accession>
<dbReference type="STRING" id="7244.B4M2Z2"/>
<dbReference type="Proteomes" id="UP000008792">
    <property type="component" value="Unassembled WGS sequence"/>
</dbReference>
<dbReference type="SMR" id="B4M2Z2"/>
<protein>
    <recommendedName>
        <fullName evidence="2">Nucleoplasmin-like domain-containing protein</fullName>
    </recommendedName>
</protein>
<dbReference type="InParanoid" id="B4M2Z2"/>
<dbReference type="Gene3D" id="2.60.120.340">
    <property type="entry name" value="Nucleoplasmin core domain"/>
    <property type="match status" value="1"/>
</dbReference>
<name>B4M2Z2_DROVI</name>
<organism evidence="3 4">
    <name type="scientific">Drosophila virilis</name>
    <name type="common">Fruit fly</name>
    <dbReference type="NCBI Taxonomy" id="7244"/>
    <lineage>
        <taxon>Eukaryota</taxon>
        <taxon>Metazoa</taxon>
        <taxon>Ecdysozoa</taxon>
        <taxon>Arthropoda</taxon>
        <taxon>Hexapoda</taxon>
        <taxon>Insecta</taxon>
        <taxon>Pterygota</taxon>
        <taxon>Neoptera</taxon>
        <taxon>Endopterygota</taxon>
        <taxon>Diptera</taxon>
        <taxon>Brachycera</taxon>
        <taxon>Muscomorpha</taxon>
        <taxon>Ephydroidea</taxon>
        <taxon>Drosophilidae</taxon>
        <taxon>Drosophila</taxon>
    </lineage>
</organism>
<dbReference type="HOGENOM" id="CLU_1162227_0_0_1"/>
<dbReference type="AlphaFoldDB" id="B4M2Z2"/>
<dbReference type="KEGG" id="dvi:6631735"/>
<feature type="compositionally biased region" description="Basic and acidic residues" evidence="1">
    <location>
        <begin position="222"/>
        <end position="239"/>
    </location>
</feature>
<evidence type="ECO:0000256" key="1">
    <source>
        <dbReference type="SAM" id="MobiDB-lite"/>
    </source>
</evidence>
<evidence type="ECO:0000313" key="3">
    <source>
        <dbReference type="EMBL" id="EDW65167.1"/>
    </source>
</evidence>
<dbReference type="Pfam" id="PF17800">
    <property type="entry name" value="NPL"/>
    <property type="match status" value="1"/>
</dbReference>
<dbReference type="OrthoDB" id="1902587at2759"/>
<gene>
    <name evidence="3" type="primary">Dvir\GJ19050</name>
    <name evidence="3" type="ORF">Dvir_GJ19050</name>
</gene>
<dbReference type="PhylomeDB" id="B4M2Z2"/>
<dbReference type="eggNOG" id="KOG0552">
    <property type="taxonomic scope" value="Eukaryota"/>
</dbReference>
<dbReference type="OMA" id="MGNATIC"/>
<feature type="domain" description="Nucleoplasmin-like" evidence="2">
    <location>
        <begin position="4"/>
        <end position="86"/>
    </location>
</feature>
<feature type="region of interest" description="Disordered" evidence="1">
    <location>
        <begin position="214"/>
        <end position="239"/>
    </location>
</feature>
<evidence type="ECO:0000313" key="4">
    <source>
        <dbReference type="Proteomes" id="UP000008792"/>
    </source>
</evidence>
<dbReference type="EMBL" id="CH940651">
    <property type="protein sequence ID" value="EDW65167.1"/>
    <property type="molecule type" value="Genomic_DNA"/>
</dbReference>
<proteinExistence type="predicted"/>